<dbReference type="GO" id="GO:0003677">
    <property type="term" value="F:DNA binding"/>
    <property type="evidence" value="ECO:0007669"/>
    <property type="project" value="UniProtKB-KW"/>
</dbReference>
<dbReference type="SMART" id="SM00421">
    <property type="entry name" value="HTH_LUXR"/>
    <property type="match status" value="1"/>
</dbReference>
<evidence type="ECO:0000256" key="4">
    <source>
        <dbReference type="ARBA" id="ARBA00023163"/>
    </source>
</evidence>
<dbReference type="Gene3D" id="3.40.50.2300">
    <property type="match status" value="1"/>
</dbReference>
<dbReference type="PANTHER" id="PTHR43214">
    <property type="entry name" value="TWO-COMPONENT RESPONSE REGULATOR"/>
    <property type="match status" value="1"/>
</dbReference>
<dbReference type="Pfam" id="PF00196">
    <property type="entry name" value="GerE"/>
    <property type="match status" value="1"/>
</dbReference>
<keyword evidence="3" id="KW-0238">DNA-binding</keyword>
<feature type="modified residue" description="4-aspartylphosphate" evidence="5">
    <location>
        <position position="54"/>
    </location>
</feature>
<dbReference type="PRINTS" id="PR00038">
    <property type="entry name" value="HTHLUXR"/>
</dbReference>
<dbReference type="RefSeq" id="WP_207932142.1">
    <property type="nucleotide sequence ID" value="NZ_CP062222.1"/>
</dbReference>
<dbReference type="CDD" id="cd17535">
    <property type="entry name" value="REC_NarL-like"/>
    <property type="match status" value="1"/>
</dbReference>
<dbReference type="PANTHER" id="PTHR43214:SF41">
    <property type="entry name" value="NITRATE_NITRITE RESPONSE REGULATOR PROTEIN NARP"/>
    <property type="match status" value="1"/>
</dbReference>
<dbReference type="SMART" id="SM00448">
    <property type="entry name" value="REC"/>
    <property type="match status" value="1"/>
</dbReference>
<dbReference type="InterPro" id="IPR000792">
    <property type="entry name" value="Tscrpt_reg_LuxR_C"/>
</dbReference>
<dbReference type="Proteomes" id="UP000663918">
    <property type="component" value="Chromosome"/>
</dbReference>
<organism evidence="8 9">
    <name type="scientific">Brevundimonas goettingensis</name>
    <dbReference type="NCBI Taxonomy" id="2774190"/>
    <lineage>
        <taxon>Bacteria</taxon>
        <taxon>Pseudomonadati</taxon>
        <taxon>Pseudomonadota</taxon>
        <taxon>Alphaproteobacteria</taxon>
        <taxon>Caulobacterales</taxon>
        <taxon>Caulobacteraceae</taxon>
        <taxon>Brevundimonas</taxon>
    </lineage>
</organism>
<evidence type="ECO:0000256" key="2">
    <source>
        <dbReference type="ARBA" id="ARBA00023015"/>
    </source>
</evidence>
<dbReference type="InterPro" id="IPR001789">
    <property type="entry name" value="Sig_transdc_resp-reg_receiver"/>
</dbReference>
<evidence type="ECO:0000256" key="1">
    <source>
        <dbReference type="ARBA" id="ARBA00022553"/>
    </source>
</evidence>
<proteinExistence type="predicted"/>
<keyword evidence="2" id="KW-0805">Transcription regulation</keyword>
<dbReference type="SUPFAM" id="SSF46894">
    <property type="entry name" value="C-terminal effector domain of the bipartite response regulators"/>
    <property type="match status" value="1"/>
</dbReference>
<reference evidence="8" key="1">
    <citation type="submission" date="2020-09" db="EMBL/GenBank/DDBJ databases">
        <title>Brevundimonas sp. LVF2 isolated from a puddle in Goettingen, Germany.</title>
        <authorList>
            <person name="Friedrich I."/>
            <person name="Klassen A."/>
            <person name="Hannes N."/>
            <person name="Schneider D."/>
            <person name="Hertel R."/>
            <person name="Daniel R."/>
        </authorList>
    </citation>
    <scope>NUCLEOTIDE SEQUENCE</scope>
    <source>
        <strain evidence="8">LVF2</strain>
    </source>
</reference>
<dbReference type="InterPro" id="IPR039420">
    <property type="entry name" value="WalR-like"/>
</dbReference>
<protein>
    <submittedName>
        <fullName evidence="8">Response regulator transcription factor</fullName>
    </submittedName>
</protein>
<evidence type="ECO:0000259" key="6">
    <source>
        <dbReference type="PROSITE" id="PS50043"/>
    </source>
</evidence>
<dbReference type="EMBL" id="CP062222">
    <property type="protein sequence ID" value="QTC92862.1"/>
    <property type="molecule type" value="Genomic_DNA"/>
</dbReference>
<gene>
    <name evidence="8" type="ORF">IFJ75_08470</name>
</gene>
<evidence type="ECO:0000256" key="3">
    <source>
        <dbReference type="ARBA" id="ARBA00023125"/>
    </source>
</evidence>
<dbReference type="InterPro" id="IPR058245">
    <property type="entry name" value="NreC/VraR/RcsB-like_REC"/>
</dbReference>
<evidence type="ECO:0000313" key="8">
    <source>
        <dbReference type="EMBL" id="QTC92862.1"/>
    </source>
</evidence>
<accession>A0A975GWQ4</accession>
<evidence type="ECO:0000259" key="7">
    <source>
        <dbReference type="PROSITE" id="PS50110"/>
    </source>
</evidence>
<dbReference type="GO" id="GO:0006355">
    <property type="term" value="P:regulation of DNA-templated transcription"/>
    <property type="evidence" value="ECO:0007669"/>
    <property type="project" value="InterPro"/>
</dbReference>
<dbReference type="PROSITE" id="PS50043">
    <property type="entry name" value="HTH_LUXR_2"/>
    <property type="match status" value="1"/>
</dbReference>
<evidence type="ECO:0000313" key="9">
    <source>
        <dbReference type="Proteomes" id="UP000663918"/>
    </source>
</evidence>
<dbReference type="Pfam" id="PF00072">
    <property type="entry name" value="Response_reg"/>
    <property type="match status" value="1"/>
</dbReference>
<dbReference type="SUPFAM" id="SSF52172">
    <property type="entry name" value="CheY-like"/>
    <property type="match status" value="1"/>
</dbReference>
<sequence>MLRLLLADDHAVVRRGLRGIITNHPTWTVVGEARDGDAALALALTLRPDIAVLDVSLPRLDGVTLTRRLKREAPEVSVLLFTMRDDDETVNAGLAAGARGYILKSDTGLHLRAAISALGNRRPYYSPWVCELLTAGHLRDHVLSRRQLLTAREREVGCMMAQGLRNEQIADGLGISVKTVETHRASAMRKAGVRTPGDFVRFAIRQGMIQA</sequence>
<keyword evidence="1 5" id="KW-0597">Phosphoprotein</keyword>
<dbReference type="AlphaFoldDB" id="A0A975GWQ4"/>
<dbReference type="PROSITE" id="PS50110">
    <property type="entry name" value="RESPONSE_REGULATORY"/>
    <property type="match status" value="1"/>
</dbReference>
<dbReference type="InterPro" id="IPR016032">
    <property type="entry name" value="Sig_transdc_resp-reg_C-effctor"/>
</dbReference>
<dbReference type="KEGG" id="bgoe:IFJ75_08470"/>
<dbReference type="CDD" id="cd06170">
    <property type="entry name" value="LuxR_C_like"/>
    <property type="match status" value="1"/>
</dbReference>
<keyword evidence="4" id="KW-0804">Transcription</keyword>
<dbReference type="PROSITE" id="PS00622">
    <property type="entry name" value="HTH_LUXR_1"/>
    <property type="match status" value="1"/>
</dbReference>
<keyword evidence="9" id="KW-1185">Reference proteome</keyword>
<dbReference type="GO" id="GO:0000160">
    <property type="term" value="P:phosphorelay signal transduction system"/>
    <property type="evidence" value="ECO:0007669"/>
    <property type="project" value="InterPro"/>
</dbReference>
<feature type="domain" description="Response regulatory" evidence="7">
    <location>
        <begin position="3"/>
        <end position="119"/>
    </location>
</feature>
<feature type="domain" description="HTH luxR-type" evidence="6">
    <location>
        <begin position="142"/>
        <end position="207"/>
    </location>
</feature>
<evidence type="ECO:0000256" key="5">
    <source>
        <dbReference type="PROSITE-ProRule" id="PRU00169"/>
    </source>
</evidence>
<name>A0A975GWQ4_9CAUL</name>
<dbReference type="InterPro" id="IPR011006">
    <property type="entry name" value="CheY-like_superfamily"/>
</dbReference>